<dbReference type="GO" id="GO:0003677">
    <property type="term" value="F:DNA binding"/>
    <property type="evidence" value="ECO:0007669"/>
    <property type="project" value="UniProtKB-KW"/>
</dbReference>
<dbReference type="InterPro" id="IPR007351">
    <property type="entry name" value="YjbR"/>
</dbReference>
<dbReference type="AlphaFoldDB" id="A0A562XEJ3"/>
<dbReference type="Pfam" id="PF04237">
    <property type="entry name" value="YjbR"/>
    <property type="match status" value="1"/>
</dbReference>
<dbReference type="InterPro" id="IPR058532">
    <property type="entry name" value="YjbR/MT2646/Rv2570-like"/>
</dbReference>
<reference evidence="1 2" key="1">
    <citation type="submission" date="2019-07" db="EMBL/GenBank/DDBJ databases">
        <title>Rapid identification of Enteric Bacteria from Whole Genome Sequences (WGS) using Average Nucleotide Identity (ANI).</title>
        <authorList>
            <person name="Lane C."/>
        </authorList>
    </citation>
    <scope>NUCLEOTIDE SEQUENCE [LARGE SCALE GENOMIC DNA]</scope>
    <source>
        <strain evidence="1 2">D2411</strain>
    </source>
</reference>
<dbReference type="EMBL" id="VOAP01000013">
    <property type="protein sequence ID" value="TWO20572.1"/>
    <property type="molecule type" value="Genomic_DNA"/>
</dbReference>
<dbReference type="PANTHER" id="PTHR35145:SF1">
    <property type="entry name" value="CYTOPLASMIC PROTEIN"/>
    <property type="match status" value="1"/>
</dbReference>
<organism evidence="1 2">
    <name type="scientific">Campylobacter hyointestinalis</name>
    <dbReference type="NCBI Taxonomy" id="198"/>
    <lineage>
        <taxon>Bacteria</taxon>
        <taxon>Pseudomonadati</taxon>
        <taxon>Campylobacterota</taxon>
        <taxon>Epsilonproteobacteria</taxon>
        <taxon>Campylobacterales</taxon>
        <taxon>Campylobacteraceae</taxon>
        <taxon>Campylobacter</taxon>
    </lineage>
</organism>
<dbReference type="Gene3D" id="3.90.1150.30">
    <property type="match status" value="1"/>
</dbReference>
<keyword evidence="1" id="KW-0238">DNA-binding</keyword>
<proteinExistence type="predicted"/>
<dbReference type="InterPro" id="IPR038056">
    <property type="entry name" value="YjbR-like_sf"/>
</dbReference>
<dbReference type="Proteomes" id="UP000321812">
    <property type="component" value="Unassembled WGS sequence"/>
</dbReference>
<evidence type="ECO:0000313" key="2">
    <source>
        <dbReference type="Proteomes" id="UP000321812"/>
    </source>
</evidence>
<name>A0A562XEJ3_CAMHY</name>
<sequence length="116" mass="13694">MTKEAVFGYVQKKYGATPDYPWERYPKYAVLRHLKNKKWYGVFLCIPRNKLGLNGDDMVDILNLKCEKDMAILLKDDKTIFQAYHMNKKNWISILLEEANEEMVLDLIAQSYELTL</sequence>
<evidence type="ECO:0000313" key="1">
    <source>
        <dbReference type="EMBL" id="TWO20572.1"/>
    </source>
</evidence>
<protein>
    <submittedName>
        <fullName evidence="1">MmcQ/YjbR family DNA-binding protein</fullName>
    </submittedName>
</protein>
<dbReference type="SUPFAM" id="SSF142906">
    <property type="entry name" value="YjbR-like"/>
    <property type="match status" value="1"/>
</dbReference>
<dbReference type="PANTHER" id="PTHR35145">
    <property type="entry name" value="CYTOPLASMIC PROTEIN-RELATED"/>
    <property type="match status" value="1"/>
</dbReference>
<dbReference type="RefSeq" id="WP_147497198.1">
    <property type="nucleotide sequence ID" value="NZ_VOAP01000013.1"/>
</dbReference>
<comment type="caution">
    <text evidence="1">The sequence shown here is derived from an EMBL/GenBank/DDBJ whole genome shotgun (WGS) entry which is preliminary data.</text>
</comment>
<gene>
    <name evidence="1" type="ORF">YZ82_04445</name>
</gene>
<accession>A0A562XEJ3</accession>